<comment type="caution">
    <text evidence="12">The sequence shown here is derived from an EMBL/GenBank/DDBJ whole genome shotgun (WGS) entry which is preliminary data.</text>
</comment>
<dbReference type="Proteomes" id="UP000078390">
    <property type="component" value="Unassembled WGS sequence"/>
</dbReference>
<keyword evidence="10" id="KW-1133">Transmembrane helix</keyword>
<keyword evidence="10" id="KW-0472">Membrane</keyword>
<name>A0A179D7I5_9BACT</name>
<evidence type="ECO:0000259" key="11">
    <source>
        <dbReference type="Pfam" id="PF12804"/>
    </source>
</evidence>
<sequence length="464" mass="51935">MEKVEIAFYPGVERDGFRTHVFIKNAKGREGKVQAVILAAGLGTRLGLEEKAYPKGLLKVAGRELLLRHLILLSREGVEKFVLVVNPRNRKYFEEFLARYPEYRVILVENSHPERGNGYSLWCARLAVSGPFVLTMSDHLFEEAFVKRAVRGQGLILDRQGFYVDPVEATRVKVSEGRVVEIGKGLEPYDGFDTGFFVLAPEIFKAAERLVEIRQEISLSEIVQAARIPVTEVSGLFWTDVDTPEDLKQARKLLIRASVKGAGDGLISRTLNRRLSTRISPYLCGRITPNQATILSFLLGLLSAALAYFHTAFGGLLYQIHSVLDGVDGEIARAALMKSRFGGLLDSVLDRYVDFIFLSFLLLKLKPGGLLLAAGLLALLGTVMVSYTTERFKGAYGKDAYGIFPVLHYFPGKRDERIFLIFLFCLSGRPELLFPVLALLTHLKVLFTLTVFWRKRSELEEAQG</sequence>
<dbReference type="NCBIfam" id="NF041135">
    <property type="entry name" value="IPPtranDIPPsyn_Thcocales"/>
    <property type="match status" value="1"/>
</dbReference>
<comment type="similarity">
    <text evidence="9">Belongs to the CDP-alcohol phosphatidyltransferase class-I family.</text>
</comment>
<evidence type="ECO:0000256" key="10">
    <source>
        <dbReference type="SAM" id="Phobius"/>
    </source>
</evidence>
<dbReference type="GO" id="GO:0008654">
    <property type="term" value="P:phospholipid biosynthetic process"/>
    <property type="evidence" value="ECO:0007669"/>
    <property type="project" value="InterPro"/>
</dbReference>
<dbReference type="Pfam" id="PF12804">
    <property type="entry name" value="NTP_transf_3"/>
    <property type="match status" value="1"/>
</dbReference>
<evidence type="ECO:0000256" key="3">
    <source>
        <dbReference type="ARBA" id="ARBA00007897"/>
    </source>
</evidence>
<dbReference type="InterPro" id="IPR025877">
    <property type="entry name" value="MobA-like_NTP_Trfase"/>
</dbReference>
<dbReference type="EMBL" id="LWLG01000001">
    <property type="protein sequence ID" value="OAQ21741.1"/>
    <property type="molecule type" value="Genomic_DNA"/>
</dbReference>
<keyword evidence="10" id="KW-0812">Transmembrane</keyword>
<comment type="catalytic activity">
    <reaction evidence="1">
        <text>1D-myo-inositol 3-phosphate + CTP + H(+) = CDP-1L-myo-inositol + diphosphate</text>
        <dbReference type="Rhea" id="RHEA:30647"/>
        <dbReference type="ChEBI" id="CHEBI:15378"/>
        <dbReference type="ChEBI" id="CHEBI:33019"/>
        <dbReference type="ChEBI" id="CHEBI:37563"/>
        <dbReference type="ChEBI" id="CHEBI:58401"/>
        <dbReference type="ChEBI" id="CHEBI:62573"/>
        <dbReference type="EC" id="2.7.7.74"/>
    </reaction>
</comment>
<evidence type="ECO:0000256" key="2">
    <source>
        <dbReference type="ARBA" id="ARBA00006982"/>
    </source>
</evidence>
<dbReference type="InterPro" id="IPR000462">
    <property type="entry name" value="CDP-OH_P_trans"/>
</dbReference>
<reference evidence="12 13" key="1">
    <citation type="submission" date="2016-04" db="EMBL/GenBank/DDBJ databases">
        <title>Genome analysis of Thermosulfurimonas dismutans, the first thermophilic sulfur-disproportionating bacterium of the phylum Thermodesulfobacteria.</title>
        <authorList>
            <person name="Mardanov A.V."/>
            <person name="Beletsky A.V."/>
            <person name="Kadnikov V.V."/>
            <person name="Slobodkin A.I."/>
            <person name="Ravin N.V."/>
        </authorList>
    </citation>
    <scope>NUCLEOTIDE SEQUENCE [LARGE SCALE GENOMIC DNA]</scope>
    <source>
        <strain evidence="12 13">S95</strain>
    </source>
</reference>
<dbReference type="GO" id="GO:0016020">
    <property type="term" value="C:membrane"/>
    <property type="evidence" value="ECO:0007669"/>
    <property type="project" value="InterPro"/>
</dbReference>
<keyword evidence="13" id="KW-1185">Reference proteome</keyword>
<organism evidence="12 13">
    <name type="scientific">Thermosulfurimonas dismutans</name>
    <dbReference type="NCBI Taxonomy" id="999894"/>
    <lineage>
        <taxon>Bacteria</taxon>
        <taxon>Pseudomonadati</taxon>
        <taxon>Thermodesulfobacteriota</taxon>
        <taxon>Thermodesulfobacteria</taxon>
        <taxon>Thermodesulfobacteriales</taxon>
        <taxon>Thermodesulfobacteriaceae</taxon>
        <taxon>Thermosulfurimonas</taxon>
    </lineage>
</organism>
<evidence type="ECO:0000256" key="6">
    <source>
        <dbReference type="ARBA" id="ARBA00018322"/>
    </source>
</evidence>
<feature type="transmembrane region" description="Helical" evidence="10">
    <location>
        <begin position="370"/>
        <end position="389"/>
    </location>
</feature>
<feature type="domain" description="MobA-like NTP transferase" evidence="11">
    <location>
        <begin position="35"/>
        <end position="148"/>
    </location>
</feature>
<keyword evidence="12" id="KW-0548">Nucleotidyltransferase</keyword>
<dbReference type="STRING" id="999894.TDIS_0259"/>
<dbReference type="SUPFAM" id="SSF53448">
    <property type="entry name" value="Nucleotide-diphospho-sugar transferases"/>
    <property type="match status" value="1"/>
</dbReference>
<evidence type="ECO:0000256" key="4">
    <source>
        <dbReference type="ARBA" id="ARBA00012504"/>
    </source>
</evidence>
<dbReference type="EC" id="2.7.7.74" evidence="4"/>
<dbReference type="Pfam" id="PF01066">
    <property type="entry name" value="CDP-OH_P_transf"/>
    <property type="match status" value="1"/>
</dbReference>
<comment type="catalytic activity">
    <reaction evidence="8">
        <text>CDP-1L-myo-inositol + 1D-myo-inositol 3-phosphate = bis(1L-myo-inositol) 3,1'-phosphate 1-phosphate + CMP + H(+)</text>
        <dbReference type="Rhea" id="RHEA:31327"/>
        <dbReference type="ChEBI" id="CHEBI:15378"/>
        <dbReference type="ChEBI" id="CHEBI:58401"/>
        <dbReference type="ChEBI" id="CHEBI:60377"/>
        <dbReference type="ChEBI" id="CHEBI:62573"/>
        <dbReference type="ChEBI" id="CHEBI:62576"/>
        <dbReference type="EC" id="2.7.8.34"/>
    </reaction>
</comment>
<comment type="similarity">
    <text evidence="2">In the C-terminal section; belongs to the CDP-alcohol phosphatidyltransferase class-I family.</text>
</comment>
<dbReference type="PROSITE" id="PS00379">
    <property type="entry name" value="CDP_ALCOHOL_P_TRANSF"/>
    <property type="match status" value="1"/>
</dbReference>
<dbReference type="GO" id="GO:0016780">
    <property type="term" value="F:phosphotransferase activity, for other substituted phosphate groups"/>
    <property type="evidence" value="ECO:0007669"/>
    <property type="project" value="InterPro"/>
</dbReference>
<evidence type="ECO:0000256" key="5">
    <source>
        <dbReference type="ARBA" id="ARBA00013268"/>
    </source>
</evidence>
<dbReference type="PANTHER" id="PTHR19136:SF84">
    <property type="entry name" value="BIFUNCTIONAL IPC TRANSFERASE AND DIPP SYNTHASE"/>
    <property type="match status" value="1"/>
</dbReference>
<dbReference type="InterPro" id="IPR043130">
    <property type="entry name" value="CDP-OH_PTrfase_TM_dom"/>
</dbReference>
<dbReference type="PATRIC" id="fig|999894.6.peg.260"/>
<dbReference type="Gene3D" id="3.90.550.10">
    <property type="entry name" value="Spore Coat Polysaccharide Biosynthesis Protein SpsA, Chain A"/>
    <property type="match status" value="1"/>
</dbReference>
<dbReference type="Gene3D" id="1.20.120.1760">
    <property type="match status" value="1"/>
</dbReference>
<dbReference type="InterPro" id="IPR029044">
    <property type="entry name" value="Nucleotide-diphossugar_trans"/>
</dbReference>
<dbReference type="AlphaFoldDB" id="A0A179D7I5"/>
<evidence type="ECO:0000256" key="1">
    <source>
        <dbReference type="ARBA" id="ARBA00000729"/>
    </source>
</evidence>
<proteinExistence type="inferred from homology"/>
<dbReference type="PANTHER" id="PTHR19136">
    <property type="entry name" value="MOLYBDENUM COFACTOR GUANYLYLTRANSFERASE"/>
    <property type="match status" value="1"/>
</dbReference>
<dbReference type="InterPro" id="IPR048254">
    <property type="entry name" value="CDP_ALCOHOL_P_TRANSF_CS"/>
</dbReference>
<evidence type="ECO:0000256" key="7">
    <source>
        <dbReference type="ARBA" id="ARBA00022679"/>
    </source>
</evidence>
<accession>A0A179D7I5</accession>
<evidence type="ECO:0000313" key="13">
    <source>
        <dbReference type="Proteomes" id="UP000078390"/>
    </source>
</evidence>
<protein>
    <recommendedName>
        <fullName evidence="6">Bifunctional IPC transferase and DIPP synthase</fullName>
        <ecNumber evidence="4">2.7.7.74</ecNumber>
        <ecNumber evidence="5">2.7.8.34</ecNumber>
    </recommendedName>
</protein>
<dbReference type="GO" id="GO:0016779">
    <property type="term" value="F:nucleotidyltransferase activity"/>
    <property type="evidence" value="ECO:0007669"/>
    <property type="project" value="UniProtKB-KW"/>
</dbReference>
<feature type="transmembrane region" description="Helical" evidence="10">
    <location>
        <begin position="295"/>
        <end position="321"/>
    </location>
</feature>
<evidence type="ECO:0000313" key="12">
    <source>
        <dbReference type="EMBL" id="OAQ21741.1"/>
    </source>
</evidence>
<dbReference type="InterPro" id="IPR053433">
    <property type="entry name" value="IPC_transferase/DIPP_synth"/>
</dbReference>
<gene>
    <name evidence="12" type="ORF">TDIS_0259</name>
</gene>
<keyword evidence="7 9" id="KW-0808">Transferase</keyword>
<comment type="similarity">
    <text evidence="3">In the N-terminal section; belongs to the MobA family.</text>
</comment>
<evidence type="ECO:0000256" key="9">
    <source>
        <dbReference type="RuleBase" id="RU003750"/>
    </source>
</evidence>
<dbReference type="EC" id="2.7.8.34" evidence="5"/>
<evidence type="ECO:0000256" key="8">
    <source>
        <dbReference type="ARBA" id="ARBA00049235"/>
    </source>
</evidence>